<protein>
    <submittedName>
        <fullName evidence="1">Uncharacterized protein</fullName>
    </submittedName>
</protein>
<accession>A0A2H3AI65</accession>
<gene>
    <name evidence="1" type="ORF">ARMSODRAFT_983738</name>
</gene>
<dbReference type="EMBL" id="KZ293535">
    <property type="protein sequence ID" value="PBK58581.1"/>
    <property type="molecule type" value="Genomic_DNA"/>
</dbReference>
<evidence type="ECO:0000313" key="2">
    <source>
        <dbReference type="Proteomes" id="UP000218334"/>
    </source>
</evidence>
<sequence>MSCLPARVLLVRRLSSNPEERDEHKCSGWSPKGAMFTGVKLNADKESEAGVVMSLSQIIVLLRLVDNGSLHEIRSIKADLHPVNITDNWKTDERAYLNDVGDNLHDHYLQVVFTPTTILVICARSIILYASTVNGASATPTSILICSKNGNPWASELNSLELSSLSSFPPTLVSKISSQRGALRCTDIILDKRATAVWIRPHDRVIVSLEYSLHSGQYNLGTAPLSEKDLGKDSDL</sequence>
<proteinExistence type="predicted"/>
<organism evidence="1 2">
    <name type="scientific">Armillaria solidipes</name>
    <dbReference type="NCBI Taxonomy" id="1076256"/>
    <lineage>
        <taxon>Eukaryota</taxon>
        <taxon>Fungi</taxon>
        <taxon>Dikarya</taxon>
        <taxon>Basidiomycota</taxon>
        <taxon>Agaricomycotina</taxon>
        <taxon>Agaricomycetes</taxon>
        <taxon>Agaricomycetidae</taxon>
        <taxon>Agaricales</taxon>
        <taxon>Marasmiineae</taxon>
        <taxon>Physalacriaceae</taxon>
        <taxon>Armillaria</taxon>
    </lineage>
</organism>
<name>A0A2H3AI65_9AGAR</name>
<evidence type="ECO:0000313" key="1">
    <source>
        <dbReference type="EMBL" id="PBK58581.1"/>
    </source>
</evidence>
<reference evidence="2" key="1">
    <citation type="journal article" date="2017" name="Nat. Ecol. Evol.">
        <title>Genome expansion and lineage-specific genetic innovations in the forest pathogenic fungi Armillaria.</title>
        <authorList>
            <person name="Sipos G."/>
            <person name="Prasanna A.N."/>
            <person name="Walter M.C."/>
            <person name="O'Connor E."/>
            <person name="Balint B."/>
            <person name="Krizsan K."/>
            <person name="Kiss B."/>
            <person name="Hess J."/>
            <person name="Varga T."/>
            <person name="Slot J."/>
            <person name="Riley R."/>
            <person name="Boka B."/>
            <person name="Rigling D."/>
            <person name="Barry K."/>
            <person name="Lee J."/>
            <person name="Mihaltcheva S."/>
            <person name="LaButti K."/>
            <person name="Lipzen A."/>
            <person name="Waldron R."/>
            <person name="Moloney N.M."/>
            <person name="Sperisen C."/>
            <person name="Kredics L."/>
            <person name="Vagvoelgyi C."/>
            <person name="Patrignani A."/>
            <person name="Fitzpatrick D."/>
            <person name="Nagy I."/>
            <person name="Doyle S."/>
            <person name="Anderson J.B."/>
            <person name="Grigoriev I.V."/>
            <person name="Gueldener U."/>
            <person name="Muensterkoetter M."/>
            <person name="Nagy L.G."/>
        </authorList>
    </citation>
    <scope>NUCLEOTIDE SEQUENCE [LARGE SCALE GENOMIC DNA]</scope>
    <source>
        <strain evidence="2">28-4</strain>
    </source>
</reference>
<dbReference type="Proteomes" id="UP000218334">
    <property type="component" value="Unassembled WGS sequence"/>
</dbReference>
<keyword evidence="2" id="KW-1185">Reference proteome</keyword>
<dbReference type="STRING" id="1076256.A0A2H3AI65"/>
<dbReference type="AlphaFoldDB" id="A0A2H3AI65"/>